<evidence type="ECO:0000313" key="1">
    <source>
        <dbReference type="EMBL" id="KAF3587405.1"/>
    </source>
</evidence>
<reference evidence="1" key="1">
    <citation type="submission" date="2019-12" db="EMBL/GenBank/DDBJ databases">
        <title>Genome sequencing and annotation of Brassica cretica.</title>
        <authorList>
            <person name="Studholme D.J."/>
            <person name="Sarris P."/>
        </authorList>
    </citation>
    <scope>NUCLEOTIDE SEQUENCE</scope>
    <source>
        <strain evidence="1">PFS-109/04</strain>
        <tissue evidence="1">Leaf</tissue>
    </source>
</reference>
<name>A0A8S9S192_BRACR</name>
<evidence type="ECO:0000313" key="2">
    <source>
        <dbReference type="Proteomes" id="UP000712600"/>
    </source>
</evidence>
<comment type="caution">
    <text evidence="1">The sequence shown here is derived from an EMBL/GenBank/DDBJ whole genome shotgun (WGS) entry which is preliminary data.</text>
</comment>
<gene>
    <name evidence="1" type="ORF">F2Q69_00028475</name>
</gene>
<accession>A0A8S9S192</accession>
<dbReference type="AlphaFoldDB" id="A0A8S9S192"/>
<dbReference type="EMBL" id="QGKX02000088">
    <property type="protein sequence ID" value="KAF3587405.1"/>
    <property type="molecule type" value="Genomic_DNA"/>
</dbReference>
<dbReference type="Proteomes" id="UP000712600">
    <property type="component" value="Unassembled WGS sequence"/>
</dbReference>
<sequence>MRWLDVCDQYVLVASWKDMSPGKHMMLQHMQPVDVASHMENEVLHGIRPRHADRHVCTVCRRASLPSVSDIYSTPKPLPKTSVQINPSKPVFDDQAEALSRIISVPRVQFSRSHGWVLAKSSPINPLLMAQNIVSCDQTILGLSTLGDPMTVACRTDIADVEEEHEVTRAQSKFCDSDRVIPNPSRNTSRTRSCAVGPVMFLFDCWLAGWFISSLTLGVGRSIGHVLVCLLASRSADVDIQDGPGLLHPNLVATPTSFSNDLYVKELASSTSDFQ</sequence>
<organism evidence="1 2">
    <name type="scientific">Brassica cretica</name>
    <name type="common">Mustard</name>
    <dbReference type="NCBI Taxonomy" id="69181"/>
    <lineage>
        <taxon>Eukaryota</taxon>
        <taxon>Viridiplantae</taxon>
        <taxon>Streptophyta</taxon>
        <taxon>Embryophyta</taxon>
        <taxon>Tracheophyta</taxon>
        <taxon>Spermatophyta</taxon>
        <taxon>Magnoliopsida</taxon>
        <taxon>eudicotyledons</taxon>
        <taxon>Gunneridae</taxon>
        <taxon>Pentapetalae</taxon>
        <taxon>rosids</taxon>
        <taxon>malvids</taxon>
        <taxon>Brassicales</taxon>
        <taxon>Brassicaceae</taxon>
        <taxon>Brassiceae</taxon>
        <taxon>Brassica</taxon>
    </lineage>
</organism>
<protein>
    <submittedName>
        <fullName evidence="1">Uncharacterized protein</fullName>
    </submittedName>
</protein>
<proteinExistence type="predicted"/>